<dbReference type="SUPFAM" id="SSF53756">
    <property type="entry name" value="UDP-Glycosyltransferase/glycogen phosphorylase"/>
    <property type="match status" value="1"/>
</dbReference>
<reference evidence="1 2" key="1">
    <citation type="submission" date="2018-07" db="EMBL/GenBank/DDBJ databases">
        <title>Diversity of Mesorhizobium strains in Brazil.</title>
        <authorList>
            <person name="Helene L.C.F."/>
            <person name="Dall'Agnol R."/>
            <person name="Delamuta J.R.M."/>
            <person name="Hungria M."/>
        </authorList>
    </citation>
    <scope>NUCLEOTIDE SEQUENCE [LARGE SCALE GENOMIC DNA]</scope>
    <source>
        <strain evidence="1 2">CNPSo 3140</strain>
    </source>
</reference>
<keyword evidence="2" id="KW-1185">Reference proteome</keyword>
<dbReference type="Gene3D" id="3.40.50.2000">
    <property type="entry name" value="Glycogen Phosphorylase B"/>
    <property type="match status" value="2"/>
</dbReference>
<comment type="caution">
    <text evidence="1">The sequence shown here is derived from an EMBL/GenBank/DDBJ whole genome shotgun (WGS) entry which is preliminary data.</text>
</comment>
<accession>A0A330H624</accession>
<name>A0A330H624_9HYPH</name>
<protein>
    <submittedName>
        <fullName evidence="1">Uncharacterized protein</fullName>
    </submittedName>
</protein>
<dbReference type="OrthoDB" id="7842034at2"/>
<dbReference type="Proteomes" id="UP000251956">
    <property type="component" value="Unassembled WGS sequence"/>
</dbReference>
<evidence type="ECO:0000313" key="2">
    <source>
        <dbReference type="Proteomes" id="UP000251956"/>
    </source>
</evidence>
<dbReference type="RefSeq" id="WP_112126786.1">
    <property type="nucleotide sequence ID" value="NZ_QMBQ01000002.1"/>
</dbReference>
<proteinExistence type="predicted"/>
<sequence>MRYVSLGTYSIRRPVQGGQLRVNAIHKVLRDSGWETRHVVVTPHRGARREMEIGDLFIEMPRSFRKKMARRKWRSDVATAEFMARSKFHRRAIAKFLDDFRPDVIALEQCWLWPALREYVETCSPEARFSIVYSSHNVEQQLLAQEAAIAGAGTDFWSVQRAADIESDLAAKADLVVTVSEQDAAFFRKLNPSVVVAANGIWPREIPAGFDHWALRFAGLRTALFVGSGHPPNVRGFLQMAGPDLGFLSASERIVVVGGVADQIRNDPAFRRYHGADNARIELLGVQDGATLSALIELADAVMLPIVEGGGTNIKTAEALYSRKPVVATSFAFRGYEQFKHWENVWLADRPEDFRDLLVRALRSEPKALTPADIAKLDTLRWTATLQKLPAQFAALPRRQRQAAAVDGSGGFLPGLLRRMGLWRKS</sequence>
<dbReference type="AlphaFoldDB" id="A0A330H624"/>
<evidence type="ECO:0000313" key="1">
    <source>
        <dbReference type="EMBL" id="RAZ78551.1"/>
    </source>
</evidence>
<organism evidence="1 2">
    <name type="scientific">Mesorhizobium atlanticum</name>
    <dbReference type="NCBI Taxonomy" id="2233532"/>
    <lineage>
        <taxon>Bacteria</taxon>
        <taxon>Pseudomonadati</taxon>
        <taxon>Pseudomonadota</taxon>
        <taxon>Alphaproteobacteria</taxon>
        <taxon>Hyphomicrobiales</taxon>
        <taxon>Phyllobacteriaceae</taxon>
        <taxon>Mesorhizobium</taxon>
    </lineage>
</organism>
<dbReference type="EMBL" id="QMBQ01000002">
    <property type="protein sequence ID" value="RAZ78551.1"/>
    <property type="molecule type" value="Genomic_DNA"/>
</dbReference>
<dbReference type="Pfam" id="PF13692">
    <property type="entry name" value="Glyco_trans_1_4"/>
    <property type="match status" value="1"/>
</dbReference>
<gene>
    <name evidence="1" type="ORF">DPM35_08320</name>
</gene>